<evidence type="ECO:0000256" key="1">
    <source>
        <dbReference type="SAM" id="Coils"/>
    </source>
</evidence>
<dbReference type="AlphaFoldDB" id="A0A7M1T1N4"/>
<keyword evidence="2" id="KW-1133">Transmembrane helix</keyword>
<feature type="coiled-coil region" evidence="1">
    <location>
        <begin position="64"/>
        <end position="91"/>
    </location>
</feature>
<keyword evidence="2" id="KW-0472">Membrane</keyword>
<gene>
    <name evidence="3" type="ORF">IMZ16_09760</name>
</gene>
<proteinExistence type="predicted"/>
<dbReference type="Proteomes" id="UP000593605">
    <property type="component" value="Chromosome"/>
</dbReference>
<accession>A0A7M1T1N4</accession>
<keyword evidence="1" id="KW-0175">Coiled coil</keyword>
<evidence type="ECO:0000313" key="3">
    <source>
        <dbReference type="EMBL" id="QOR73778.1"/>
    </source>
</evidence>
<evidence type="ECO:0000313" key="4">
    <source>
        <dbReference type="Proteomes" id="UP000593605"/>
    </source>
</evidence>
<sequence>MKSTINRWTLYWVNHPKKFFVYSMVFLSLSFIGSLIQGIFYPSESVFKIKVPQLYTKKLPETTSYNHEKEMQNIVEELKMLKEKRDRHELQRADSLRIEYLYHQYQKLKNGH</sequence>
<keyword evidence="2" id="KW-0812">Transmembrane</keyword>
<dbReference type="KEGG" id="civ:IMZ16_09760"/>
<name>A0A7M1T1N4_9FLAO</name>
<dbReference type="EMBL" id="CP063145">
    <property type="protein sequence ID" value="QOR73778.1"/>
    <property type="molecule type" value="Genomic_DNA"/>
</dbReference>
<reference evidence="3 4" key="1">
    <citation type="submission" date="2020-10" db="EMBL/GenBank/DDBJ databases">
        <title>Complete genome of Cruoricapor ignavus strain M1214 isolated from the blood culture of a febrile patient.</title>
        <authorList>
            <person name="Guglielmino C.J.D."/>
        </authorList>
    </citation>
    <scope>NUCLEOTIDE SEQUENCE [LARGE SCALE GENOMIC DNA]</scope>
    <source>
        <strain evidence="3 4">M1214</strain>
    </source>
</reference>
<protein>
    <submittedName>
        <fullName evidence="3">Uncharacterized protein</fullName>
    </submittedName>
</protein>
<dbReference type="RefSeq" id="WP_193439879.1">
    <property type="nucleotide sequence ID" value="NZ_CP063145.1"/>
</dbReference>
<feature type="transmembrane region" description="Helical" evidence="2">
    <location>
        <begin position="20"/>
        <end position="41"/>
    </location>
</feature>
<organism evidence="3 4">
    <name type="scientific">Cruoricaptor ignavus</name>
    <dbReference type="NCBI Taxonomy" id="1118202"/>
    <lineage>
        <taxon>Bacteria</taxon>
        <taxon>Pseudomonadati</taxon>
        <taxon>Bacteroidota</taxon>
        <taxon>Flavobacteriia</taxon>
        <taxon>Flavobacteriales</taxon>
        <taxon>Weeksellaceae</taxon>
        <taxon>Cruoricaptor</taxon>
    </lineage>
</organism>
<evidence type="ECO:0000256" key="2">
    <source>
        <dbReference type="SAM" id="Phobius"/>
    </source>
</evidence>